<gene>
    <name evidence="2" type="ORF">GSOID_T00025737001</name>
</gene>
<feature type="non-terminal residue" evidence="2">
    <location>
        <position position="1"/>
    </location>
</feature>
<name>E4Z2Z5_OIKDI</name>
<evidence type="ECO:0000256" key="1">
    <source>
        <dbReference type="SAM" id="MobiDB-lite"/>
    </source>
</evidence>
<organism evidence="2">
    <name type="scientific">Oikopleura dioica</name>
    <name type="common">Tunicate</name>
    <dbReference type="NCBI Taxonomy" id="34765"/>
    <lineage>
        <taxon>Eukaryota</taxon>
        <taxon>Metazoa</taxon>
        <taxon>Chordata</taxon>
        <taxon>Tunicata</taxon>
        <taxon>Appendicularia</taxon>
        <taxon>Copelata</taxon>
        <taxon>Oikopleuridae</taxon>
        <taxon>Oikopleura</taxon>
    </lineage>
</organism>
<evidence type="ECO:0000313" key="2">
    <source>
        <dbReference type="EMBL" id="CBY42073.1"/>
    </source>
</evidence>
<dbReference type="Proteomes" id="UP000011014">
    <property type="component" value="Unassembled WGS sequence"/>
</dbReference>
<dbReference type="AlphaFoldDB" id="E4Z2Z5"/>
<proteinExistence type="predicted"/>
<reference evidence="2" key="1">
    <citation type="journal article" date="2010" name="Science">
        <title>Plasticity of animal genome architecture unmasked by rapid evolution of a pelagic tunicate.</title>
        <authorList>
            <person name="Denoeud F."/>
            <person name="Henriet S."/>
            <person name="Mungpakdee S."/>
            <person name="Aury J.M."/>
            <person name="Da Silva C."/>
            <person name="Brinkmann H."/>
            <person name="Mikhaleva J."/>
            <person name="Olsen L.C."/>
            <person name="Jubin C."/>
            <person name="Canestro C."/>
            <person name="Bouquet J.M."/>
            <person name="Danks G."/>
            <person name="Poulain J."/>
            <person name="Campsteijn C."/>
            <person name="Adamski M."/>
            <person name="Cross I."/>
            <person name="Yadetie F."/>
            <person name="Muffato M."/>
            <person name="Louis A."/>
            <person name="Butcher S."/>
            <person name="Tsagkogeorga G."/>
            <person name="Konrad A."/>
            <person name="Singh S."/>
            <person name="Jensen M.F."/>
            <person name="Cong E.H."/>
            <person name="Eikeseth-Otteraa H."/>
            <person name="Noel B."/>
            <person name="Anthouard V."/>
            <person name="Porcel B.M."/>
            <person name="Kachouri-Lafond R."/>
            <person name="Nishino A."/>
            <person name="Ugolini M."/>
            <person name="Chourrout P."/>
            <person name="Nishida H."/>
            <person name="Aasland R."/>
            <person name="Huzurbazar S."/>
            <person name="Westhof E."/>
            <person name="Delsuc F."/>
            <person name="Lehrach H."/>
            <person name="Reinhardt R."/>
            <person name="Weissenbach J."/>
            <person name="Roy S.W."/>
            <person name="Artiguenave F."/>
            <person name="Postlethwait J.H."/>
            <person name="Manak J.R."/>
            <person name="Thompson E.M."/>
            <person name="Jaillon O."/>
            <person name="Du Pasquier L."/>
            <person name="Boudinot P."/>
            <person name="Liberles D.A."/>
            <person name="Volff J.N."/>
            <person name="Philippe H."/>
            <person name="Lenhard B."/>
            <person name="Roest Crollius H."/>
            <person name="Wincker P."/>
            <person name="Chourrout D."/>
        </authorList>
    </citation>
    <scope>NUCLEOTIDE SEQUENCE [LARGE SCALE GENOMIC DNA]</scope>
</reference>
<feature type="region of interest" description="Disordered" evidence="1">
    <location>
        <begin position="1"/>
        <end position="82"/>
    </location>
</feature>
<sequence length="117" mass="12419">PPPAEKTPTPQTVKSPSPVPVIESAPLTRALSPVDFDSDPEPLPEPEPSSDEESPPPPPAPTLSAFRPQIEQKQEDSSVMGVPKSKASIILEIDFGFNKTLGCAVHLLYCCTGSRSS</sequence>
<feature type="compositionally biased region" description="Acidic residues" evidence="1">
    <location>
        <begin position="36"/>
        <end position="54"/>
    </location>
</feature>
<protein>
    <submittedName>
        <fullName evidence="2">Uncharacterized protein</fullName>
    </submittedName>
</protein>
<dbReference type="EMBL" id="FN656848">
    <property type="protein sequence ID" value="CBY42073.1"/>
    <property type="molecule type" value="Genomic_DNA"/>
</dbReference>
<accession>E4Z2Z5</accession>